<evidence type="ECO:0000313" key="14">
    <source>
        <dbReference type="Proteomes" id="UP001295684"/>
    </source>
</evidence>
<dbReference type="Gene3D" id="3.30.200.20">
    <property type="entry name" value="Phosphorylase Kinase, domain 1"/>
    <property type="match status" value="1"/>
</dbReference>
<evidence type="ECO:0000256" key="3">
    <source>
        <dbReference type="ARBA" id="ARBA00022527"/>
    </source>
</evidence>
<dbReference type="SUPFAM" id="SSF56112">
    <property type="entry name" value="Protein kinase-like (PK-like)"/>
    <property type="match status" value="1"/>
</dbReference>
<dbReference type="GO" id="GO:0005524">
    <property type="term" value="F:ATP binding"/>
    <property type="evidence" value="ECO:0007669"/>
    <property type="project" value="UniProtKB-UniRule"/>
</dbReference>
<reference evidence="13" key="1">
    <citation type="submission" date="2023-07" db="EMBL/GenBank/DDBJ databases">
        <authorList>
            <consortium name="AG Swart"/>
            <person name="Singh M."/>
            <person name="Singh A."/>
            <person name="Seah K."/>
            <person name="Emmerich C."/>
        </authorList>
    </citation>
    <scope>NUCLEOTIDE SEQUENCE</scope>
    <source>
        <strain evidence="13">DP1</strain>
    </source>
</reference>
<dbReference type="InterPro" id="IPR011009">
    <property type="entry name" value="Kinase-like_dom_sf"/>
</dbReference>
<comment type="catalytic activity">
    <reaction evidence="9">
        <text>L-seryl-[protein] + ATP = O-phospho-L-seryl-[protein] + ADP + H(+)</text>
        <dbReference type="Rhea" id="RHEA:17989"/>
        <dbReference type="Rhea" id="RHEA-COMP:9863"/>
        <dbReference type="Rhea" id="RHEA-COMP:11604"/>
        <dbReference type="ChEBI" id="CHEBI:15378"/>
        <dbReference type="ChEBI" id="CHEBI:29999"/>
        <dbReference type="ChEBI" id="CHEBI:30616"/>
        <dbReference type="ChEBI" id="CHEBI:83421"/>
        <dbReference type="ChEBI" id="CHEBI:456216"/>
        <dbReference type="EC" id="2.7.11.1"/>
    </reaction>
</comment>
<keyword evidence="5 10" id="KW-0547">Nucleotide-binding</keyword>
<dbReference type="EMBL" id="CAMPGE010005398">
    <property type="protein sequence ID" value="CAI2364251.1"/>
    <property type="molecule type" value="Genomic_DNA"/>
</dbReference>
<dbReference type="AlphaFoldDB" id="A0AAD1U8W7"/>
<evidence type="ECO:0000256" key="2">
    <source>
        <dbReference type="ARBA" id="ARBA00012513"/>
    </source>
</evidence>
<dbReference type="Proteomes" id="UP001295684">
    <property type="component" value="Unassembled WGS sequence"/>
</dbReference>
<name>A0AAD1U8W7_EUPCR</name>
<organism evidence="13 14">
    <name type="scientific">Euplotes crassus</name>
    <dbReference type="NCBI Taxonomy" id="5936"/>
    <lineage>
        <taxon>Eukaryota</taxon>
        <taxon>Sar</taxon>
        <taxon>Alveolata</taxon>
        <taxon>Ciliophora</taxon>
        <taxon>Intramacronucleata</taxon>
        <taxon>Spirotrichea</taxon>
        <taxon>Hypotrichia</taxon>
        <taxon>Euplotida</taxon>
        <taxon>Euplotidae</taxon>
        <taxon>Moneuplotes</taxon>
    </lineage>
</organism>
<sequence>MEKKTAIDDFEILESLGKGVYSTVYKVRRLSDYCIYALKKVKLGQLNEKERSNALNEVRILASINHPNIIQYKEAFIDESTSNLCIVMEYGENGDLYERICKQKERKMYLPENHIWKYFIQITQALVYLHSMNTVHRDLKCANVFLMKDGTIKLGDLNVSKVCRDEALMFTQTGTPYYASPEVWRDKPYDCKCDIWSLGVVLYEMTALNPPFKAKDMKALFKKVIKGNYPDIPYHYSDELRTVIGLCLTVNVTSRLRALQLLQTKEVKQKMLLFEDEFENNENIGPNQCRDTLLQTIKIKDNKKDSIFSLNKRLPKSKYHASKSTKRSHSQEVKGSKVPSVFKEVFGKDSQRRLNTSKLTLLKCKINQSSSIQRKAKENSNNYDDEFCPRDDATKPRIGTVPQNTGINREGITRIVLPKIRKKGYSNLEHSHNLNNVCVMKRNCLPNLSKVHKSTHEVLPKDRYLKYKSLLNKNKVETERYPPFGEKARLQSSNSSQSMSVQEMMLDKIYGTIDQQKNGL</sequence>
<dbReference type="PANTHER" id="PTHR44899:SF6">
    <property type="entry name" value="SERINE_THREONINE PROTEIN KINASE"/>
    <property type="match status" value="1"/>
</dbReference>
<proteinExistence type="inferred from homology"/>
<dbReference type="InterPro" id="IPR017441">
    <property type="entry name" value="Protein_kinase_ATP_BS"/>
</dbReference>
<dbReference type="FunFam" id="3.30.200.20:FF:000097">
    <property type="entry name" value="Probable serine/threonine-protein kinase nek1"/>
    <property type="match status" value="1"/>
</dbReference>
<evidence type="ECO:0000256" key="8">
    <source>
        <dbReference type="ARBA" id="ARBA00047899"/>
    </source>
</evidence>
<comment type="catalytic activity">
    <reaction evidence="8">
        <text>L-threonyl-[protein] + ATP = O-phospho-L-threonyl-[protein] + ADP + H(+)</text>
        <dbReference type="Rhea" id="RHEA:46608"/>
        <dbReference type="Rhea" id="RHEA-COMP:11060"/>
        <dbReference type="Rhea" id="RHEA-COMP:11605"/>
        <dbReference type="ChEBI" id="CHEBI:15378"/>
        <dbReference type="ChEBI" id="CHEBI:30013"/>
        <dbReference type="ChEBI" id="CHEBI:30616"/>
        <dbReference type="ChEBI" id="CHEBI:61977"/>
        <dbReference type="ChEBI" id="CHEBI:456216"/>
        <dbReference type="EC" id="2.7.11.1"/>
    </reaction>
</comment>
<protein>
    <recommendedName>
        <fullName evidence="2">non-specific serine/threonine protein kinase</fullName>
        <ecNumber evidence="2">2.7.11.1</ecNumber>
    </recommendedName>
</protein>
<keyword evidence="4" id="KW-0808">Transferase</keyword>
<keyword evidence="6" id="KW-0418">Kinase</keyword>
<dbReference type="SMART" id="SM00220">
    <property type="entry name" value="S_TKc"/>
    <property type="match status" value="1"/>
</dbReference>
<dbReference type="InterPro" id="IPR051131">
    <property type="entry name" value="NEK_Ser/Thr_kinase_NIMA"/>
</dbReference>
<evidence type="ECO:0000256" key="1">
    <source>
        <dbReference type="ARBA" id="ARBA00010886"/>
    </source>
</evidence>
<accession>A0AAD1U8W7</accession>
<dbReference type="PANTHER" id="PTHR44899">
    <property type="entry name" value="CAMK FAMILY PROTEIN KINASE"/>
    <property type="match status" value="1"/>
</dbReference>
<keyword evidence="3" id="KW-0723">Serine/threonine-protein kinase</keyword>
<evidence type="ECO:0000256" key="5">
    <source>
        <dbReference type="ARBA" id="ARBA00022741"/>
    </source>
</evidence>
<evidence type="ECO:0000256" key="10">
    <source>
        <dbReference type="PROSITE-ProRule" id="PRU10141"/>
    </source>
</evidence>
<evidence type="ECO:0000256" key="9">
    <source>
        <dbReference type="ARBA" id="ARBA00048679"/>
    </source>
</evidence>
<dbReference type="Gene3D" id="1.10.510.10">
    <property type="entry name" value="Transferase(Phosphotransferase) domain 1"/>
    <property type="match status" value="1"/>
</dbReference>
<dbReference type="CDD" id="cd08215">
    <property type="entry name" value="STKc_Nek"/>
    <property type="match status" value="1"/>
</dbReference>
<dbReference type="PROSITE" id="PS00107">
    <property type="entry name" value="PROTEIN_KINASE_ATP"/>
    <property type="match status" value="1"/>
</dbReference>
<comment type="caution">
    <text evidence="13">The sequence shown here is derived from an EMBL/GenBank/DDBJ whole genome shotgun (WGS) entry which is preliminary data.</text>
</comment>
<gene>
    <name evidence="13" type="ORF">ECRASSUSDP1_LOCUS5594</name>
</gene>
<feature type="binding site" evidence="10">
    <location>
        <position position="39"/>
    </location>
    <ligand>
        <name>ATP</name>
        <dbReference type="ChEBI" id="CHEBI:30616"/>
    </ligand>
</feature>
<evidence type="ECO:0000256" key="11">
    <source>
        <dbReference type="SAM" id="MobiDB-lite"/>
    </source>
</evidence>
<dbReference type="PROSITE" id="PS50011">
    <property type="entry name" value="PROTEIN_KINASE_DOM"/>
    <property type="match status" value="1"/>
</dbReference>
<evidence type="ECO:0000256" key="7">
    <source>
        <dbReference type="ARBA" id="ARBA00022840"/>
    </source>
</evidence>
<evidence type="ECO:0000313" key="13">
    <source>
        <dbReference type="EMBL" id="CAI2364251.1"/>
    </source>
</evidence>
<dbReference type="InterPro" id="IPR000719">
    <property type="entry name" value="Prot_kinase_dom"/>
</dbReference>
<feature type="region of interest" description="Disordered" evidence="11">
    <location>
        <begin position="373"/>
        <end position="405"/>
    </location>
</feature>
<feature type="domain" description="Protein kinase" evidence="12">
    <location>
        <begin position="10"/>
        <end position="272"/>
    </location>
</feature>
<keyword evidence="14" id="KW-1185">Reference proteome</keyword>
<evidence type="ECO:0000256" key="6">
    <source>
        <dbReference type="ARBA" id="ARBA00022777"/>
    </source>
</evidence>
<dbReference type="GO" id="GO:0004674">
    <property type="term" value="F:protein serine/threonine kinase activity"/>
    <property type="evidence" value="ECO:0007669"/>
    <property type="project" value="UniProtKB-KW"/>
</dbReference>
<dbReference type="EC" id="2.7.11.1" evidence="2"/>
<dbReference type="Pfam" id="PF00069">
    <property type="entry name" value="Pkinase"/>
    <property type="match status" value="1"/>
</dbReference>
<keyword evidence="7 10" id="KW-0067">ATP-binding</keyword>
<evidence type="ECO:0000256" key="4">
    <source>
        <dbReference type="ARBA" id="ARBA00022679"/>
    </source>
</evidence>
<comment type="similarity">
    <text evidence="1">Belongs to the protein kinase superfamily. NEK Ser/Thr protein kinase family. NIMA subfamily.</text>
</comment>
<evidence type="ECO:0000259" key="12">
    <source>
        <dbReference type="PROSITE" id="PS50011"/>
    </source>
</evidence>